<name>A0AAP0KLX2_9MAGN</name>
<sequence>MGWLNGISHRIVENPELRINLDTKEDDDIYDVRQVVDAMTTWKSLPPGKVANIDVVKMADEVLKHLLMSNSGGLSETTSSAATQS</sequence>
<reference evidence="1 2" key="1">
    <citation type="submission" date="2024-01" db="EMBL/GenBank/DDBJ databases">
        <title>Genome assemblies of Stephania.</title>
        <authorList>
            <person name="Yang L."/>
        </authorList>
    </citation>
    <scope>NUCLEOTIDE SEQUENCE [LARGE SCALE GENOMIC DNA]</scope>
    <source>
        <strain evidence="1">QJT</strain>
        <tissue evidence="1">Leaf</tissue>
    </source>
</reference>
<dbReference type="EMBL" id="JBBNAE010000001">
    <property type="protein sequence ID" value="KAK9154861.1"/>
    <property type="molecule type" value="Genomic_DNA"/>
</dbReference>
<organism evidence="1 2">
    <name type="scientific">Stephania japonica</name>
    <dbReference type="NCBI Taxonomy" id="461633"/>
    <lineage>
        <taxon>Eukaryota</taxon>
        <taxon>Viridiplantae</taxon>
        <taxon>Streptophyta</taxon>
        <taxon>Embryophyta</taxon>
        <taxon>Tracheophyta</taxon>
        <taxon>Spermatophyta</taxon>
        <taxon>Magnoliopsida</taxon>
        <taxon>Ranunculales</taxon>
        <taxon>Menispermaceae</taxon>
        <taxon>Menispermoideae</taxon>
        <taxon>Cissampelideae</taxon>
        <taxon>Stephania</taxon>
    </lineage>
</organism>
<proteinExistence type="predicted"/>
<evidence type="ECO:0000313" key="2">
    <source>
        <dbReference type="Proteomes" id="UP001417504"/>
    </source>
</evidence>
<protein>
    <submittedName>
        <fullName evidence="1">Uncharacterized protein</fullName>
    </submittedName>
</protein>
<comment type="caution">
    <text evidence="1">The sequence shown here is derived from an EMBL/GenBank/DDBJ whole genome shotgun (WGS) entry which is preliminary data.</text>
</comment>
<dbReference type="AlphaFoldDB" id="A0AAP0KLX2"/>
<evidence type="ECO:0000313" key="1">
    <source>
        <dbReference type="EMBL" id="KAK9154861.1"/>
    </source>
</evidence>
<dbReference type="Proteomes" id="UP001417504">
    <property type="component" value="Unassembled WGS sequence"/>
</dbReference>
<keyword evidence="2" id="KW-1185">Reference proteome</keyword>
<gene>
    <name evidence="1" type="ORF">Sjap_002341</name>
</gene>
<accession>A0AAP0KLX2</accession>